<sequence>MPPYVPERGDLVWLTLDPQAGHEQRGRRPALVLSPASYNGKTGLALVCPLTSQVKGYPFEVALPQGLSVNGVVLSDQLRSLDWRVRQADFICKAPRRLLEEVVAKITPLLLGDR</sequence>
<dbReference type="SUPFAM" id="SSF50118">
    <property type="entry name" value="Cell growth inhibitor/plasmid maintenance toxic component"/>
    <property type="match status" value="1"/>
</dbReference>
<dbReference type="GO" id="GO:0004521">
    <property type="term" value="F:RNA endonuclease activity"/>
    <property type="evidence" value="ECO:0007669"/>
    <property type="project" value="TreeGrafter"/>
</dbReference>
<dbReference type="GO" id="GO:0016075">
    <property type="term" value="P:rRNA catabolic process"/>
    <property type="evidence" value="ECO:0007669"/>
    <property type="project" value="TreeGrafter"/>
</dbReference>
<keyword evidence="2" id="KW-1185">Reference proteome</keyword>
<dbReference type="InterPro" id="IPR011067">
    <property type="entry name" value="Plasmid_toxin/cell-grow_inhib"/>
</dbReference>
<name>A0A399F0U1_9DEIN</name>
<gene>
    <name evidence="1" type="primary">mazF</name>
    <name evidence="1" type="ORF">Mterra_00870</name>
</gene>
<dbReference type="AlphaFoldDB" id="A0A399F0U1"/>
<dbReference type="PANTHER" id="PTHR33988">
    <property type="entry name" value="ENDORIBONUCLEASE MAZF-RELATED"/>
    <property type="match status" value="1"/>
</dbReference>
<dbReference type="NCBIfam" id="NF007386">
    <property type="entry name" value="PRK09907.1"/>
    <property type="match status" value="1"/>
</dbReference>
<dbReference type="GO" id="GO:0006402">
    <property type="term" value="P:mRNA catabolic process"/>
    <property type="evidence" value="ECO:0007669"/>
    <property type="project" value="TreeGrafter"/>
</dbReference>
<dbReference type="GO" id="GO:0016787">
    <property type="term" value="F:hydrolase activity"/>
    <property type="evidence" value="ECO:0007669"/>
    <property type="project" value="UniProtKB-KW"/>
</dbReference>
<dbReference type="GO" id="GO:0003677">
    <property type="term" value="F:DNA binding"/>
    <property type="evidence" value="ECO:0007669"/>
    <property type="project" value="InterPro"/>
</dbReference>
<accession>A0A399F0U1</accession>
<dbReference type="InterPro" id="IPR003477">
    <property type="entry name" value="PemK-like"/>
</dbReference>
<keyword evidence="1" id="KW-0378">Hydrolase</keyword>
<dbReference type="Proteomes" id="UP000265715">
    <property type="component" value="Unassembled WGS sequence"/>
</dbReference>
<dbReference type="EC" id="3.1.27.-" evidence="1"/>
<dbReference type="Pfam" id="PF02452">
    <property type="entry name" value="PemK_toxin"/>
    <property type="match status" value="1"/>
</dbReference>
<evidence type="ECO:0000313" key="2">
    <source>
        <dbReference type="Proteomes" id="UP000265715"/>
    </source>
</evidence>
<proteinExistence type="predicted"/>
<dbReference type="OrthoDB" id="9808744at2"/>
<reference evidence="1 2" key="1">
    <citation type="submission" date="2018-08" db="EMBL/GenBank/DDBJ databases">
        <title>Meiothermus terrae DSM 26712 genome sequencing project.</title>
        <authorList>
            <person name="Da Costa M.S."/>
            <person name="Albuquerque L."/>
            <person name="Raposo P."/>
            <person name="Froufe H.J.C."/>
            <person name="Barroso C.S."/>
            <person name="Egas C."/>
        </authorList>
    </citation>
    <scope>NUCLEOTIDE SEQUENCE [LARGE SCALE GENOMIC DNA]</scope>
    <source>
        <strain evidence="1 2">DSM 26712</strain>
    </source>
</reference>
<dbReference type="Gene3D" id="2.30.30.110">
    <property type="match status" value="1"/>
</dbReference>
<protein>
    <submittedName>
        <fullName evidence="1">Endoribonuclease MazF</fullName>
        <ecNumber evidence="1">3.1.27.-</ecNumber>
    </submittedName>
</protein>
<dbReference type="PANTHER" id="PTHR33988:SF3">
    <property type="entry name" value="ENDORIBONUCLEASE TOXIN CHPB-RELATED"/>
    <property type="match status" value="1"/>
</dbReference>
<comment type="caution">
    <text evidence="1">The sequence shown here is derived from an EMBL/GenBank/DDBJ whole genome shotgun (WGS) entry which is preliminary data.</text>
</comment>
<organism evidence="1 2">
    <name type="scientific">Calidithermus terrae</name>
    <dbReference type="NCBI Taxonomy" id="1408545"/>
    <lineage>
        <taxon>Bacteria</taxon>
        <taxon>Thermotogati</taxon>
        <taxon>Deinococcota</taxon>
        <taxon>Deinococci</taxon>
        <taxon>Thermales</taxon>
        <taxon>Thermaceae</taxon>
        <taxon>Calidithermus</taxon>
    </lineage>
</organism>
<evidence type="ECO:0000313" key="1">
    <source>
        <dbReference type="EMBL" id="RIH88919.1"/>
    </source>
</evidence>
<dbReference type="EMBL" id="QXDL01000023">
    <property type="protein sequence ID" value="RIH88919.1"/>
    <property type="molecule type" value="Genomic_DNA"/>
</dbReference>